<dbReference type="Proteomes" id="UP000324222">
    <property type="component" value="Unassembled WGS sequence"/>
</dbReference>
<evidence type="ECO:0000313" key="1">
    <source>
        <dbReference type="EMBL" id="MPC47940.1"/>
    </source>
</evidence>
<keyword evidence="2" id="KW-1185">Reference proteome</keyword>
<reference evidence="1 2" key="1">
    <citation type="submission" date="2019-05" db="EMBL/GenBank/DDBJ databases">
        <title>Another draft genome of Portunus trituberculatus and its Hox gene families provides insights of decapod evolution.</title>
        <authorList>
            <person name="Jeong J.-H."/>
            <person name="Song I."/>
            <person name="Kim S."/>
            <person name="Choi T."/>
            <person name="Kim D."/>
            <person name="Ryu S."/>
            <person name="Kim W."/>
        </authorList>
    </citation>
    <scope>NUCLEOTIDE SEQUENCE [LARGE SCALE GENOMIC DNA]</scope>
    <source>
        <tissue evidence="1">Muscle</tissue>
    </source>
</reference>
<gene>
    <name evidence="1" type="ORF">E2C01_041701</name>
</gene>
<evidence type="ECO:0000313" key="2">
    <source>
        <dbReference type="Proteomes" id="UP000324222"/>
    </source>
</evidence>
<proteinExistence type="predicted"/>
<protein>
    <submittedName>
        <fullName evidence="1">Uncharacterized protein</fullName>
    </submittedName>
</protein>
<name>A0A5B7FJX8_PORTR</name>
<comment type="caution">
    <text evidence="1">The sequence shown here is derived from an EMBL/GenBank/DDBJ whole genome shotgun (WGS) entry which is preliminary data.</text>
</comment>
<sequence length="160" mass="17833">MKKKLREVSRLFQSITRQHSDLETFIVLSPGEEYEAEFKVTARSELIQTRTGPEQNSCYYTSLEVNYGFGRCLLHRRDGGAVSVQWSHTHSTLQVLQQPSPRDNMNLITTILGHMQAGVPALQACLATNGPTRWPELQHGYPHLAPTSGPACSLPRCCPG</sequence>
<dbReference type="AlphaFoldDB" id="A0A5B7FJX8"/>
<accession>A0A5B7FJX8</accession>
<dbReference type="EMBL" id="VSRR010008012">
    <property type="protein sequence ID" value="MPC47940.1"/>
    <property type="molecule type" value="Genomic_DNA"/>
</dbReference>
<organism evidence="1 2">
    <name type="scientific">Portunus trituberculatus</name>
    <name type="common">Swimming crab</name>
    <name type="synonym">Neptunus trituberculatus</name>
    <dbReference type="NCBI Taxonomy" id="210409"/>
    <lineage>
        <taxon>Eukaryota</taxon>
        <taxon>Metazoa</taxon>
        <taxon>Ecdysozoa</taxon>
        <taxon>Arthropoda</taxon>
        <taxon>Crustacea</taxon>
        <taxon>Multicrustacea</taxon>
        <taxon>Malacostraca</taxon>
        <taxon>Eumalacostraca</taxon>
        <taxon>Eucarida</taxon>
        <taxon>Decapoda</taxon>
        <taxon>Pleocyemata</taxon>
        <taxon>Brachyura</taxon>
        <taxon>Eubrachyura</taxon>
        <taxon>Portunoidea</taxon>
        <taxon>Portunidae</taxon>
        <taxon>Portuninae</taxon>
        <taxon>Portunus</taxon>
    </lineage>
</organism>